<sequence>MWQALALSQEQLTAAGKRLVSSHDAFSAGGYGKEARPRRGDHQPQRAAGGSAVAVASAGPKGPAAAAPALMDADVSDSEDETAQETLKQVLNVTQRTGALEGCLLSAHLMDKECILNAHAVAAEQHYTTTVEQDPTAQIGPPSIMVAMAVLTFLLVQPVIRDAQDIRAEVVGLTGLVERIREETMELAAEYIKHWRAKSAYPKEGEDMSVRRTFYIHAPVPIGEPPNMVTVPANLLVSKCLMKLGSVPKPGPPPMGGPERKFQNSLQKLLKGGKTHQRW</sequence>
<feature type="compositionally biased region" description="Low complexity" evidence="1">
    <location>
        <begin position="47"/>
        <end position="66"/>
    </location>
</feature>
<evidence type="ECO:0000256" key="1">
    <source>
        <dbReference type="SAM" id="MobiDB-lite"/>
    </source>
</evidence>
<reference evidence="2" key="1">
    <citation type="submission" date="2023-10" db="EMBL/GenBank/DDBJ databases">
        <authorList>
            <person name="Chen Y."/>
            <person name="Shah S."/>
            <person name="Dougan E. K."/>
            <person name="Thang M."/>
            <person name="Chan C."/>
        </authorList>
    </citation>
    <scope>NUCLEOTIDE SEQUENCE [LARGE SCALE GENOMIC DNA]</scope>
</reference>
<evidence type="ECO:0000313" key="3">
    <source>
        <dbReference type="Proteomes" id="UP001189429"/>
    </source>
</evidence>
<dbReference type="EMBL" id="CAUYUJ010010646">
    <property type="protein sequence ID" value="CAK0829910.1"/>
    <property type="molecule type" value="Genomic_DNA"/>
</dbReference>
<accession>A0ABN9SD16</accession>
<feature type="compositionally biased region" description="Basic and acidic residues" evidence="1">
    <location>
        <begin position="33"/>
        <end position="44"/>
    </location>
</feature>
<dbReference type="Proteomes" id="UP001189429">
    <property type="component" value="Unassembled WGS sequence"/>
</dbReference>
<feature type="region of interest" description="Disordered" evidence="1">
    <location>
        <begin position="27"/>
        <end position="66"/>
    </location>
</feature>
<protein>
    <submittedName>
        <fullName evidence="2">Uncharacterized protein</fullName>
    </submittedName>
</protein>
<evidence type="ECO:0000313" key="2">
    <source>
        <dbReference type="EMBL" id="CAK0829910.1"/>
    </source>
</evidence>
<gene>
    <name evidence="2" type="ORF">PCOR1329_LOCUS28702</name>
</gene>
<name>A0ABN9SD16_9DINO</name>
<comment type="caution">
    <text evidence="2">The sequence shown here is derived from an EMBL/GenBank/DDBJ whole genome shotgun (WGS) entry which is preliminary data.</text>
</comment>
<proteinExistence type="predicted"/>
<organism evidence="2 3">
    <name type="scientific">Prorocentrum cordatum</name>
    <dbReference type="NCBI Taxonomy" id="2364126"/>
    <lineage>
        <taxon>Eukaryota</taxon>
        <taxon>Sar</taxon>
        <taxon>Alveolata</taxon>
        <taxon>Dinophyceae</taxon>
        <taxon>Prorocentrales</taxon>
        <taxon>Prorocentraceae</taxon>
        <taxon>Prorocentrum</taxon>
    </lineage>
</organism>
<keyword evidence="3" id="KW-1185">Reference proteome</keyword>